<protein>
    <submittedName>
        <fullName evidence="2">Uncharacterized protein</fullName>
    </submittedName>
</protein>
<gene>
    <name evidence="2" type="ORF">D1627_09500</name>
</gene>
<organism evidence="2 3">
    <name type="scientific">Pontibacter oryzae</name>
    <dbReference type="NCBI Taxonomy" id="2304593"/>
    <lineage>
        <taxon>Bacteria</taxon>
        <taxon>Pseudomonadati</taxon>
        <taxon>Bacteroidota</taxon>
        <taxon>Cytophagia</taxon>
        <taxon>Cytophagales</taxon>
        <taxon>Hymenobacteraceae</taxon>
        <taxon>Pontibacter</taxon>
    </lineage>
</organism>
<proteinExistence type="predicted"/>
<evidence type="ECO:0000256" key="1">
    <source>
        <dbReference type="SAM" id="Phobius"/>
    </source>
</evidence>
<evidence type="ECO:0000313" key="3">
    <source>
        <dbReference type="Proteomes" id="UP000266005"/>
    </source>
</evidence>
<keyword evidence="1" id="KW-0812">Transmembrane</keyword>
<dbReference type="Proteomes" id="UP000266005">
    <property type="component" value="Unassembled WGS sequence"/>
</dbReference>
<dbReference type="AlphaFoldDB" id="A0A399S5M7"/>
<keyword evidence="3" id="KW-1185">Reference proteome</keyword>
<sequence length="85" mass="9702">MKQTYFQYDTGKYFSVAARAGSWIVSGIMLVYLLSGAWIAVLLLPLGPIALLTKYFLAFDLEQQAYRRCADRRNNLWKEVTTAGF</sequence>
<keyword evidence="1" id="KW-0472">Membrane</keyword>
<comment type="caution">
    <text evidence="2">The sequence shown here is derived from an EMBL/GenBank/DDBJ whole genome shotgun (WGS) entry which is preliminary data.</text>
</comment>
<accession>A0A399S5M7</accession>
<name>A0A399S5M7_9BACT</name>
<keyword evidence="1" id="KW-1133">Transmembrane helix</keyword>
<evidence type="ECO:0000313" key="2">
    <source>
        <dbReference type="EMBL" id="RIJ37362.1"/>
    </source>
</evidence>
<feature type="transmembrane region" description="Helical" evidence="1">
    <location>
        <begin position="20"/>
        <end position="44"/>
    </location>
</feature>
<reference evidence="3" key="1">
    <citation type="submission" date="2018-08" db="EMBL/GenBank/DDBJ databases">
        <title>Mucilaginibacter sp. MYSH2.</title>
        <authorList>
            <person name="Seo T."/>
        </authorList>
    </citation>
    <scope>NUCLEOTIDE SEQUENCE [LARGE SCALE GENOMIC DNA]</scope>
    <source>
        <strain evidence="3">KIRAN</strain>
    </source>
</reference>
<dbReference type="EMBL" id="QWGE01000003">
    <property type="protein sequence ID" value="RIJ37362.1"/>
    <property type="molecule type" value="Genomic_DNA"/>
</dbReference>
<dbReference type="RefSeq" id="WP_119432018.1">
    <property type="nucleotide sequence ID" value="NZ_QWGE01000003.1"/>
</dbReference>